<dbReference type="RefSeq" id="WP_054022248.1">
    <property type="nucleotide sequence ID" value="NZ_BBYR01000075.1"/>
</dbReference>
<evidence type="ECO:0000313" key="3">
    <source>
        <dbReference type="EMBL" id="GAP38377.1"/>
    </source>
</evidence>
<dbReference type="Gene3D" id="3.40.190.150">
    <property type="entry name" value="Bordetella uptake gene, domain 1"/>
    <property type="match status" value="1"/>
</dbReference>
<keyword evidence="2" id="KW-0732">Signal</keyword>
<dbReference type="InterPro" id="IPR042100">
    <property type="entry name" value="Bug_dom1"/>
</dbReference>
<accession>A0A0K8P6Y1</accession>
<reference evidence="4" key="1">
    <citation type="submission" date="2015-07" db="EMBL/GenBank/DDBJ databases">
        <title>Discovery of a poly(ethylene terephthalate assimilation.</title>
        <authorList>
            <person name="Yoshida S."/>
            <person name="Hiraga K."/>
            <person name="Takehana T."/>
            <person name="Taniguchi I."/>
            <person name="Yamaji H."/>
            <person name="Maeda Y."/>
            <person name="Toyohara K."/>
            <person name="Miyamoto K."/>
            <person name="Kimura Y."/>
            <person name="Oda K."/>
        </authorList>
    </citation>
    <scope>NUCLEOTIDE SEQUENCE [LARGE SCALE GENOMIC DNA]</scope>
    <source>
        <strain evidence="4">NBRC 110686 / TISTR 2288 / 201-F6</strain>
    </source>
</reference>
<proteinExistence type="inferred from homology"/>
<dbReference type="PANTHER" id="PTHR42928:SF5">
    <property type="entry name" value="BLR1237 PROTEIN"/>
    <property type="match status" value="1"/>
</dbReference>
<dbReference type="Gene3D" id="3.40.190.10">
    <property type="entry name" value="Periplasmic binding protein-like II"/>
    <property type="match status" value="1"/>
</dbReference>
<evidence type="ECO:0000256" key="2">
    <source>
        <dbReference type="SAM" id="SignalP"/>
    </source>
</evidence>
<dbReference type="Proteomes" id="UP000037660">
    <property type="component" value="Unassembled WGS sequence"/>
</dbReference>
<keyword evidence="4" id="KW-1185">Reference proteome</keyword>
<dbReference type="EMBL" id="BBYR01000075">
    <property type="protein sequence ID" value="GAP38377.1"/>
    <property type="molecule type" value="Genomic_DNA"/>
</dbReference>
<name>A0A0K8P6Y1_PISS1</name>
<reference evidence="3 4" key="2">
    <citation type="journal article" date="2016" name="Science">
        <title>A bacterium that degrades and assimilates poly(ethylene terephthalate).</title>
        <authorList>
            <person name="Yoshida S."/>
            <person name="Hiraga K."/>
            <person name="Takehana T."/>
            <person name="Taniguchi I."/>
            <person name="Yamaji H."/>
            <person name="Maeda Y."/>
            <person name="Toyohara K."/>
            <person name="Miyamoto K."/>
            <person name="Kimura Y."/>
            <person name="Oda K."/>
        </authorList>
    </citation>
    <scope>NUCLEOTIDE SEQUENCE [LARGE SCALE GENOMIC DNA]</scope>
    <source>
        <strain evidence="4">NBRC 110686 / TISTR 2288 / 201-F6</strain>
    </source>
</reference>
<feature type="chain" id="PRO_5005513767" evidence="2">
    <location>
        <begin position="26"/>
        <end position="321"/>
    </location>
</feature>
<evidence type="ECO:0000313" key="4">
    <source>
        <dbReference type="Proteomes" id="UP000037660"/>
    </source>
</evidence>
<gene>
    <name evidence="3" type="ORF">ISF6_4835</name>
</gene>
<sequence>MQTWSTLFRATALAVAGLVAQSAGAAYPERAIQIVVPFAAGSPPDLLARVLAEGWKRSGFAEATIVNQPGVGGSLGVAQVAKAAPDGYTVAIAGDAAVLVNPALYPERALSPLNDLAPVSQLIVTPTVLVVGKDLPVSNLAELLALARAKPGELSFASAGAGTSSRRNGELLKQAAGVNLLHVPYKTSPTVDVVAGRVTMFFAPPSVAPMVADGRLRALAVSSPGRLARFPDVPTTSEAGFPQVNSLAWFGLVAPAGTPMDRVERLRDEAAKVMQDPAAAKQLETLGGSPVLSSPKEFRDLIARELPRWREFVREVGIQPD</sequence>
<dbReference type="SUPFAM" id="SSF53850">
    <property type="entry name" value="Periplasmic binding protein-like II"/>
    <property type="match status" value="1"/>
</dbReference>
<organism evidence="3 4">
    <name type="scientific">Piscinibacter sakaiensis</name>
    <name type="common">Ideonella sakaiensis</name>
    <dbReference type="NCBI Taxonomy" id="1547922"/>
    <lineage>
        <taxon>Bacteria</taxon>
        <taxon>Pseudomonadati</taxon>
        <taxon>Pseudomonadota</taxon>
        <taxon>Betaproteobacteria</taxon>
        <taxon>Burkholderiales</taxon>
        <taxon>Sphaerotilaceae</taxon>
        <taxon>Piscinibacter</taxon>
    </lineage>
</organism>
<feature type="signal peptide" evidence="2">
    <location>
        <begin position="1"/>
        <end position="25"/>
    </location>
</feature>
<dbReference type="PIRSF" id="PIRSF017082">
    <property type="entry name" value="YflP"/>
    <property type="match status" value="1"/>
</dbReference>
<evidence type="ECO:0000256" key="1">
    <source>
        <dbReference type="ARBA" id="ARBA00006987"/>
    </source>
</evidence>
<dbReference type="InterPro" id="IPR005064">
    <property type="entry name" value="BUG"/>
</dbReference>
<protein>
    <submittedName>
        <fullName evidence="3">Putative exported protein</fullName>
    </submittedName>
</protein>
<dbReference type="OrthoDB" id="7374750at2"/>
<dbReference type="PANTHER" id="PTHR42928">
    <property type="entry name" value="TRICARBOXYLATE-BINDING PROTEIN"/>
    <property type="match status" value="1"/>
</dbReference>
<comment type="caution">
    <text evidence="3">The sequence shown here is derived from an EMBL/GenBank/DDBJ whole genome shotgun (WGS) entry which is preliminary data.</text>
</comment>
<dbReference type="STRING" id="1547922.ISF6_4835"/>
<dbReference type="AlphaFoldDB" id="A0A0K8P6Y1"/>
<dbReference type="Pfam" id="PF03401">
    <property type="entry name" value="TctC"/>
    <property type="match status" value="1"/>
</dbReference>
<comment type="similarity">
    <text evidence="1">Belongs to the UPF0065 (bug) family.</text>
</comment>